<reference evidence="1" key="1">
    <citation type="journal article" date="2015" name="Nature">
        <title>Complex archaea that bridge the gap between prokaryotes and eukaryotes.</title>
        <authorList>
            <person name="Spang A."/>
            <person name="Saw J.H."/>
            <person name="Jorgensen S.L."/>
            <person name="Zaremba-Niedzwiedzka K."/>
            <person name="Martijn J."/>
            <person name="Lind A.E."/>
            <person name="van Eijk R."/>
            <person name="Schleper C."/>
            <person name="Guy L."/>
            <person name="Ettema T.J."/>
        </authorList>
    </citation>
    <scope>NUCLEOTIDE SEQUENCE</scope>
</reference>
<comment type="caution">
    <text evidence="1">The sequence shown here is derived from an EMBL/GenBank/DDBJ whole genome shotgun (WGS) entry which is preliminary data.</text>
</comment>
<proteinExistence type="predicted"/>
<accession>A0A0F9MLA4</accession>
<sequence length="54" mass="6290">MIKSCEDVKTMAEFHRFCSIYFNTIKIGLNETARLVIWNNNTVVDPKTIDDILK</sequence>
<dbReference type="EMBL" id="LAZR01009906">
    <property type="protein sequence ID" value="KKM69942.1"/>
    <property type="molecule type" value="Genomic_DNA"/>
</dbReference>
<dbReference type="AlphaFoldDB" id="A0A0F9MLA4"/>
<name>A0A0F9MLA4_9ZZZZ</name>
<protein>
    <submittedName>
        <fullName evidence="1">Uncharacterized protein</fullName>
    </submittedName>
</protein>
<gene>
    <name evidence="1" type="ORF">LCGC14_1445680</name>
</gene>
<organism evidence="1">
    <name type="scientific">marine sediment metagenome</name>
    <dbReference type="NCBI Taxonomy" id="412755"/>
    <lineage>
        <taxon>unclassified sequences</taxon>
        <taxon>metagenomes</taxon>
        <taxon>ecological metagenomes</taxon>
    </lineage>
</organism>
<evidence type="ECO:0000313" key="1">
    <source>
        <dbReference type="EMBL" id="KKM69942.1"/>
    </source>
</evidence>